<feature type="region of interest" description="Disordered" evidence="2">
    <location>
        <begin position="225"/>
        <end position="277"/>
    </location>
</feature>
<sequence>MEALRQFYGEVSRLTAEADLLKRERERIDLQMTDLSKARDKVNRDLAQIESQSLDLAKEYAARAQQPTTPPLSDDTPPPSTTANKQPSLEIDSDHITATPRSRSDATPATNTVPTELDIIHDNFPTVVFLDGAWSEIWCGRCGTNCRAPPHKLFITGADGLHKHWCRIHKDELIKTLDHAIGAARRRLVSATDVERMRAGEPPLEVAITMRLADDLVQRKAAALAAKTSKIPTPNDSPELGRATPDTATNGSRSLKRKEVAEDTAGSGLHGVGSTGKMTTYEQFQKVEAEAKVGGALEAKRRRTSVEHPNFTNRSPEEDEELQDPSWSVEG</sequence>
<feature type="region of interest" description="Disordered" evidence="2">
    <location>
        <begin position="57"/>
        <end position="90"/>
    </location>
</feature>
<feature type="region of interest" description="Disordered" evidence="2">
    <location>
        <begin position="292"/>
        <end position="331"/>
    </location>
</feature>
<name>A0AAN7ZQE5_9PEZI</name>
<evidence type="ECO:0000256" key="2">
    <source>
        <dbReference type="SAM" id="MobiDB-lite"/>
    </source>
</evidence>
<keyword evidence="1" id="KW-0175">Coiled coil</keyword>
<proteinExistence type="predicted"/>
<evidence type="ECO:0000313" key="4">
    <source>
        <dbReference type="Proteomes" id="UP001310594"/>
    </source>
</evidence>
<organism evidence="3 4">
    <name type="scientific">Elasticomyces elasticus</name>
    <dbReference type="NCBI Taxonomy" id="574655"/>
    <lineage>
        <taxon>Eukaryota</taxon>
        <taxon>Fungi</taxon>
        <taxon>Dikarya</taxon>
        <taxon>Ascomycota</taxon>
        <taxon>Pezizomycotina</taxon>
        <taxon>Dothideomycetes</taxon>
        <taxon>Dothideomycetidae</taxon>
        <taxon>Mycosphaerellales</taxon>
        <taxon>Teratosphaeriaceae</taxon>
        <taxon>Elasticomyces</taxon>
    </lineage>
</organism>
<protein>
    <submittedName>
        <fullName evidence="3">Uncharacterized protein</fullName>
    </submittedName>
</protein>
<accession>A0AAN7ZQE5</accession>
<evidence type="ECO:0000256" key="1">
    <source>
        <dbReference type="SAM" id="Coils"/>
    </source>
</evidence>
<dbReference type="Proteomes" id="UP001310594">
    <property type="component" value="Unassembled WGS sequence"/>
</dbReference>
<comment type="caution">
    <text evidence="3">The sequence shown here is derived from an EMBL/GenBank/DDBJ whole genome shotgun (WGS) entry which is preliminary data.</text>
</comment>
<dbReference type="AlphaFoldDB" id="A0AAN7ZQE5"/>
<dbReference type="EMBL" id="JAVRQU010000027">
    <property type="protein sequence ID" value="KAK5690036.1"/>
    <property type="molecule type" value="Genomic_DNA"/>
</dbReference>
<feature type="coiled-coil region" evidence="1">
    <location>
        <begin position="4"/>
        <end position="52"/>
    </location>
</feature>
<gene>
    <name evidence="3" type="ORF">LTR97_012520</name>
</gene>
<evidence type="ECO:0000313" key="3">
    <source>
        <dbReference type="EMBL" id="KAK5690036.1"/>
    </source>
</evidence>
<reference evidence="3" key="1">
    <citation type="submission" date="2023-08" db="EMBL/GenBank/DDBJ databases">
        <title>Black Yeasts Isolated from many extreme environments.</title>
        <authorList>
            <person name="Coleine C."/>
            <person name="Stajich J.E."/>
            <person name="Selbmann L."/>
        </authorList>
    </citation>
    <scope>NUCLEOTIDE SEQUENCE</scope>
    <source>
        <strain evidence="3">CCFEE 5810</strain>
    </source>
</reference>